<dbReference type="SUPFAM" id="SSF47384">
    <property type="entry name" value="Homodimeric domain of signal transducing histidine kinase"/>
    <property type="match status" value="1"/>
</dbReference>
<keyword evidence="10" id="KW-0812">Transmembrane</keyword>
<feature type="transmembrane region" description="Helical" evidence="10">
    <location>
        <begin position="23"/>
        <end position="45"/>
    </location>
</feature>
<feature type="transmembrane region" description="Helical" evidence="10">
    <location>
        <begin position="51"/>
        <end position="69"/>
    </location>
</feature>
<dbReference type="PROSITE" id="PS50109">
    <property type="entry name" value="HIS_KIN"/>
    <property type="match status" value="1"/>
</dbReference>
<dbReference type="Proteomes" id="UP000546200">
    <property type="component" value="Unassembled WGS sequence"/>
</dbReference>
<dbReference type="CDD" id="cd00075">
    <property type="entry name" value="HATPase"/>
    <property type="match status" value="1"/>
</dbReference>
<dbReference type="AlphaFoldDB" id="A0A7W9BEF3"/>
<dbReference type="GO" id="GO:0005524">
    <property type="term" value="F:ATP binding"/>
    <property type="evidence" value="ECO:0007669"/>
    <property type="project" value="UniProtKB-KW"/>
</dbReference>
<keyword evidence="9" id="KW-0067">ATP-binding</keyword>
<accession>A0A7W9BEF3</accession>
<dbReference type="CDD" id="cd00082">
    <property type="entry name" value="HisKA"/>
    <property type="match status" value="1"/>
</dbReference>
<dbReference type="InterPro" id="IPR005467">
    <property type="entry name" value="His_kinase_dom"/>
</dbReference>
<keyword evidence="10" id="KW-1133">Transmembrane helix</keyword>
<organism evidence="12 13">
    <name type="scientific">Sphingomonas aerophila</name>
    <dbReference type="NCBI Taxonomy" id="1344948"/>
    <lineage>
        <taxon>Bacteria</taxon>
        <taxon>Pseudomonadati</taxon>
        <taxon>Pseudomonadota</taxon>
        <taxon>Alphaproteobacteria</taxon>
        <taxon>Sphingomonadales</taxon>
        <taxon>Sphingomonadaceae</taxon>
        <taxon>Sphingomonas</taxon>
    </lineage>
</organism>
<evidence type="ECO:0000256" key="4">
    <source>
        <dbReference type="ARBA" id="ARBA00022475"/>
    </source>
</evidence>
<gene>
    <name evidence="12" type="ORF">FHS94_002476</name>
</gene>
<dbReference type="InterPro" id="IPR003594">
    <property type="entry name" value="HATPase_dom"/>
</dbReference>
<evidence type="ECO:0000259" key="11">
    <source>
        <dbReference type="PROSITE" id="PS50109"/>
    </source>
</evidence>
<evidence type="ECO:0000256" key="6">
    <source>
        <dbReference type="ARBA" id="ARBA00022679"/>
    </source>
</evidence>
<comment type="caution">
    <text evidence="12">The sequence shown here is derived from an EMBL/GenBank/DDBJ whole genome shotgun (WGS) entry which is preliminary data.</text>
</comment>
<dbReference type="InterPro" id="IPR004358">
    <property type="entry name" value="Sig_transdc_His_kin-like_C"/>
</dbReference>
<dbReference type="PRINTS" id="PR00344">
    <property type="entry name" value="BCTRLSENSOR"/>
</dbReference>
<feature type="transmembrane region" description="Helical" evidence="10">
    <location>
        <begin position="156"/>
        <end position="179"/>
    </location>
</feature>
<dbReference type="EC" id="2.7.13.3" evidence="3"/>
<evidence type="ECO:0000313" key="13">
    <source>
        <dbReference type="Proteomes" id="UP000546200"/>
    </source>
</evidence>
<name>A0A7W9BEF3_9SPHN</name>
<dbReference type="SUPFAM" id="SSF55874">
    <property type="entry name" value="ATPase domain of HSP90 chaperone/DNA topoisomerase II/histidine kinase"/>
    <property type="match status" value="1"/>
</dbReference>
<dbReference type="Gene3D" id="3.30.565.10">
    <property type="entry name" value="Histidine kinase-like ATPase, C-terminal domain"/>
    <property type="match status" value="1"/>
</dbReference>
<feature type="domain" description="Histidine kinase" evidence="11">
    <location>
        <begin position="215"/>
        <end position="422"/>
    </location>
</feature>
<dbReference type="InterPro" id="IPR036097">
    <property type="entry name" value="HisK_dim/P_sf"/>
</dbReference>
<evidence type="ECO:0000313" key="12">
    <source>
        <dbReference type="EMBL" id="MBB5715621.1"/>
    </source>
</evidence>
<feature type="transmembrane region" description="Helical" evidence="10">
    <location>
        <begin position="103"/>
        <end position="120"/>
    </location>
</feature>
<dbReference type="InterPro" id="IPR036890">
    <property type="entry name" value="HATPase_C_sf"/>
</dbReference>
<keyword evidence="8 12" id="KW-0418">Kinase</keyword>
<keyword evidence="6 12" id="KW-0808">Transferase</keyword>
<evidence type="ECO:0000256" key="1">
    <source>
        <dbReference type="ARBA" id="ARBA00000085"/>
    </source>
</evidence>
<reference evidence="12 13" key="1">
    <citation type="submission" date="2020-08" db="EMBL/GenBank/DDBJ databases">
        <title>Genomic Encyclopedia of Type Strains, Phase IV (KMG-IV): sequencing the most valuable type-strain genomes for metagenomic binning, comparative biology and taxonomic classification.</title>
        <authorList>
            <person name="Goeker M."/>
        </authorList>
    </citation>
    <scope>NUCLEOTIDE SEQUENCE [LARGE SCALE GENOMIC DNA]</scope>
    <source>
        <strain evidence="12 13">DSM 100044</strain>
    </source>
</reference>
<feature type="transmembrane region" description="Helical" evidence="10">
    <location>
        <begin position="127"/>
        <end position="144"/>
    </location>
</feature>
<dbReference type="InterPro" id="IPR003661">
    <property type="entry name" value="HisK_dim/P_dom"/>
</dbReference>
<keyword evidence="10" id="KW-0472">Membrane</keyword>
<dbReference type="EMBL" id="JACIJK010000007">
    <property type="protein sequence ID" value="MBB5715621.1"/>
    <property type="molecule type" value="Genomic_DNA"/>
</dbReference>
<dbReference type="Gene3D" id="1.10.287.130">
    <property type="match status" value="1"/>
</dbReference>
<dbReference type="SMART" id="SM00387">
    <property type="entry name" value="HATPase_c"/>
    <property type="match status" value="1"/>
</dbReference>
<keyword evidence="13" id="KW-1185">Reference proteome</keyword>
<feature type="transmembrane region" description="Helical" evidence="10">
    <location>
        <begin position="78"/>
        <end position="97"/>
    </location>
</feature>
<keyword evidence="4" id="KW-1003">Cell membrane</keyword>
<sequence>MTSAAVMHRAVAGRQNMLQLVQLRWLAVAGQLATILLTEFAFGIALPMAPMLSVLAALVLLNVASLTAVRRGSSITNVTLLGALLLDVAGLSAQLFLSGGATNPFVSLFLLQVVLGSVLLDRWSSWALVVATSIAFAILTRFYLPIALPAGFDRSLFALHIQGMWVCFALVAVLLVMFVTRINGNLRAQDAVLASIHRQAVEEEHIVRIGMLASGAAHELGTPLSSLSVILGDWRHTDAIAGDPELVRDVEDMQAEVQRCKAIVTGILLSSGDPRGEASAATTVRELFDRVVADWIAARDFQALRYQDQFGDDVPIASDVVLQQAVFNLLDNAAEVSPRGMDVLLSRNDDELILAVRDQGPGFPAEQLANLGKPYNSSKVELGRGLGLFLVGNVARKLGGTLSAANMTSGGAEVTIRLPLTALELKEPA</sequence>
<protein>
    <recommendedName>
        <fullName evidence="3">histidine kinase</fullName>
        <ecNumber evidence="3">2.7.13.3</ecNumber>
    </recommendedName>
</protein>
<comment type="catalytic activity">
    <reaction evidence="1">
        <text>ATP + protein L-histidine = ADP + protein N-phospho-L-histidine.</text>
        <dbReference type="EC" id="2.7.13.3"/>
    </reaction>
</comment>
<evidence type="ECO:0000256" key="7">
    <source>
        <dbReference type="ARBA" id="ARBA00022741"/>
    </source>
</evidence>
<dbReference type="InterPro" id="IPR050980">
    <property type="entry name" value="2C_sensor_his_kinase"/>
</dbReference>
<evidence type="ECO:0000256" key="9">
    <source>
        <dbReference type="ARBA" id="ARBA00022840"/>
    </source>
</evidence>
<evidence type="ECO:0000256" key="5">
    <source>
        <dbReference type="ARBA" id="ARBA00022553"/>
    </source>
</evidence>
<evidence type="ECO:0000256" key="10">
    <source>
        <dbReference type="SAM" id="Phobius"/>
    </source>
</evidence>
<evidence type="ECO:0000256" key="2">
    <source>
        <dbReference type="ARBA" id="ARBA00004651"/>
    </source>
</evidence>
<comment type="subcellular location">
    <subcellularLocation>
        <location evidence="2">Cell membrane</location>
        <topology evidence="2">Multi-pass membrane protein</topology>
    </subcellularLocation>
</comment>
<keyword evidence="5" id="KW-0597">Phosphoprotein</keyword>
<dbReference type="PANTHER" id="PTHR44936:SF10">
    <property type="entry name" value="SENSOR PROTEIN RSTB"/>
    <property type="match status" value="1"/>
</dbReference>
<dbReference type="PANTHER" id="PTHR44936">
    <property type="entry name" value="SENSOR PROTEIN CREC"/>
    <property type="match status" value="1"/>
</dbReference>
<dbReference type="GO" id="GO:0000155">
    <property type="term" value="F:phosphorelay sensor kinase activity"/>
    <property type="evidence" value="ECO:0007669"/>
    <property type="project" value="InterPro"/>
</dbReference>
<evidence type="ECO:0000256" key="8">
    <source>
        <dbReference type="ARBA" id="ARBA00022777"/>
    </source>
</evidence>
<evidence type="ECO:0000256" key="3">
    <source>
        <dbReference type="ARBA" id="ARBA00012438"/>
    </source>
</evidence>
<keyword evidence="7" id="KW-0547">Nucleotide-binding</keyword>
<proteinExistence type="predicted"/>
<dbReference type="GO" id="GO:0005886">
    <property type="term" value="C:plasma membrane"/>
    <property type="evidence" value="ECO:0007669"/>
    <property type="project" value="UniProtKB-SubCell"/>
</dbReference>
<dbReference type="Pfam" id="PF02518">
    <property type="entry name" value="HATPase_c"/>
    <property type="match status" value="1"/>
</dbReference>